<keyword evidence="2" id="KW-1185">Reference proteome</keyword>
<gene>
    <name evidence="1" type="ORF">KFL_005220010</name>
</gene>
<sequence length="79" mass="8791">MRQCERAMVHSTFETRADRKQETLLQKDKLALRGRLLMYPGCEDPFKGSGDQGGSGEAGKFNVFVLMPASRSCHDAKVT</sequence>
<name>A0A1Y1IFN4_KLENI</name>
<dbReference type="EMBL" id="DF237471">
    <property type="protein sequence ID" value="GAQ89433.1"/>
    <property type="molecule type" value="Genomic_DNA"/>
</dbReference>
<evidence type="ECO:0000313" key="2">
    <source>
        <dbReference type="Proteomes" id="UP000054558"/>
    </source>
</evidence>
<proteinExistence type="predicted"/>
<dbReference type="AlphaFoldDB" id="A0A1Y1IFN4"/>
<accession>A0A1Y1IFN4</accession>
<protein>
    <submittedName>
        <fullName evidence="1">Uncharacterized protein</fullName>
    </submittedName>
</protein>
<organism evidence="1 2">
    <name type="scientific">Klebsormidium nitens</name>
    <name type="common">Green alga</name>
    <name type="synonym">Ulothrix nitens</name>
    <dbReference type="NCBI Taxonomy" id="105231"/>
    <lineage>
        <taxon>Eukaryota</taxon>
        <taxon>Viridiplantae</taxon>
        <taxon>Streptophyta</taxon>
        <taxon>Klebsormidiophyceae</taxon>
        <taxon>Klebsormidiales</taxon>
        <taxon>Klebsormidiaceae</taxon>
        <taxon>Klebsormidium</taxon>
    </lineage>
</organism>
<reference evidence="1 2" key="1">
    <citation type="journal article" date="2014" name="Nat. Commun.">
        <title>Klebsormidium flaccidum genome reveals primary factors for plant terrestrial adaptation.</title>
        <authorList>
            <person name="Hori K."/>
            <person name="Maruyama F."/>
            <person name="Fujisawa T."/>
            <person name="Togashi T."/>
            <person name="Yamamoto N."/>
            <person name="Seo M."/>
            <person name="Sato S."/>
            <person name="Yamada T."/>
            <person name="Mori H."/>
            <person name="Tajima N."/>
            <person name="Moriyama T."/>
            <person name="Ikeuchi M."/>
            <person name="Watanabe M."/>
            <person name="Wada H."/>
            <person name="Kobayashi K."/>
            <person name="Saito M."/>
            <person name="Masuda T."/>
            <person name="Sasaki-Sekimoto Y."/>
            <person name="Mashiguchi K."/>
            <person name="Awai K."/>
            <person name="Shimojima M."/>
            <person name="Masuda S."/>
            <person name="Iwai M."/>
            <person name="Nobusawa T."/>
            <person name="Narise T."/>
            <person name="Kondo S."/>
            <person name="Saito H."/>
            <person name="Sato R."/>
            <person name="Murakawa M."/>
            <person name="Ihara Y."/>
            <person name="Oshima-Yamada Y."/>
            <person name="Ohtaka K."/>
            <person name="Satoh M."/>
            <person name="Sonobe K."/>
            <person name="Ishii M."/>
            <person name="Ohtani R."/>
            <person name="Kanamori-Sato M."/>
            <person name="Honoki R."/>
            <person name="Miyazaki D."/>
            <person name="Mochizuki H."/>
            <person name="Umetsu J."/>
            <person name="Higashi K."/>
            <person name="Shibata D."/>
            <person name="Kamiya Y."/>
            <person name="Sato N."/>
            <person name="Nakamura Y."/>
            <person name="Tabata S."/>
            <person name="Ida S."/>
            <person name="Kurokawa K."/>
            <person name="Ohta H."/>
        </authorList>
    </citation>
    <scope>NUCLEOTIDE SEQUENCE [LARGE SCALE GENOMIC DNA]</scope>
    <source>
        <strain evidence="1 2">NIES-2285</strain>
    </source>
</reference>
<evidence type="ECO:0000313" key="1">
    <source>
        <dbReference type="EMBL" id="GAQ89433.1"/>
    </source>
</evidence>
<dbReference type="Proteomes" id="UP000054558">
    <property type="component" value="Unassembled WGS sequence"/>
</dbReference>